<dbReference type="GO" id="GO:0043565">
    <property type="term" value="F:sequence-specific DNA binding"/>
    <property type="evidence" value="ECO:0007669"/>
    <property type="project" value="InterPro"/>
</dbReference>
<evidence type="ECO:0000313" key="5">
    <source>
        <dbReference type="EMBL" id="PVY46030.1"/>
    </source>
</evidence>
<comment type="caution">
    <text evidence="5">The sequence shown here is derived from an EMBL/GenBank/DDBJ whole genome shotgun (WGS) entry which is preliminary data.</text>
</comment>
<dbReference type="RefSeq" id="WP_165832750.1">
    <property type="nucleotide sequence ID" value="NZ_CABMMC010000159.1"/>
</dbReference>
<dbReference type="InterPro" id="IPR018062">
    <property type="entry name" value="HTH_AraC-typ_CS"/>
</dbReference>
<dbReference type="GO" id="GO:0003700">
    <property type="term" value="F:DNA-binding transcription factor activity"/>
    <property type="evidence" value="ECO:0007669"/>
    <property type="project" value="InterPro"/>
</dbReference>
<keyword evidence="1" id="KW-0805">Transcription regulation</keyword>
<dbReference type="PANTHER" id="PTHR43280">
    <property type="entry name" value="ARAC-FAMILY TRANSCRIPTIONAL REGULATOR"/>
    <property type="match status" value="1"/>
</dbReference>
<protein>
    <submittedName>
        <fullName evidence="5">AraC-like DNA-binding protein</fullName>
    </submittedName>
</protein>
<evidence type="ECO:0000256" key="3">
    <source>
        <dbReference type="ARBA" id="ARBA00023163"/>
    </source>
</evidence>
<keyword evidence="2 5" id="KW-0238">DNA-binding</keyword>
<gene>
    <name evidence="5" type="ORF">C8D82_101230</name>
</gene>
<dbReference type="PANTHER" id="PTHR43280:SF2">
    <property type="entry name" value="HTH-TYPE TRANSCRIPTIONAL REGULATOR EXSA"/>
    <property type="match status" value="1"/>
</dbReference>
<proteinExistence type="predicted"/>
<name>A0A2U1BBJ4_9BACT</name>
<dbReference type="InterPro" id="IPR009057">
    <property type="entry name" value="Homeodomain-like_sf"/>
</dbReference>
<evidence type="ECO:0000259" key="4">
    <source>
        <dbReference type="PROSITE" id="PS01124"/>
    </source>
</evidence>
<dbReference type="EMBL" id="QEKH01000001">
    <property type="protein sequence ID" value="PVY46030.1"/>
    <property type="molecule type" value="Genomic_DNA"/>
</dbReference>
<dbReference type="SMART" id="SM00342">
    <property type="entry name" value="HTH_ARAC"/>
    <property type="match status" value="1"/>
</dbReference>
<evidence type="ECO:0000256" key="1">
    <source>
        <dbReference type="ARBA" id="ARBA00023015"/>
    </source>
</evidence>
<feature type="domain" description="HTH araC/xylS-type" evidence="4">
    <location>
        <begin position="186"/>
        <end position="284"/>
    </location>
</feature>
<dbReference type="PROSITE" id="PS00041">
    <property type="entry name" value="HTH_ARAC_FAMILY_1"/>
    <property type="match status" value="1"/>
</dbReference>
<reference evidence="5 6" key="1">
    <citation type="submission" date="2018-04" db="EMBL/GenBank/DDBJ databases">
        <title>Genomic Encyclopedia of Type Strains, Phase IV (KMG-IV): sequencing the most valuable type-strain genomes for metagenomic binning, comparative biology and taxonomic classification.</title>
        <authorList>
            <person name="Goeker M."/>
        </authorList>
    </citation>
    <scope>NUCLEOTIDE SEQUENCE [LARGE SCALE GENOMIC DNA]</scope>
    <source>
        <strain evidence="5 6">DSM 14823</strain>
    </source>
</reference>
<evidence type="ECO:0000313" key="6">
    <source>
        <dbReference type="Proteomes" id="UP000245959"/>
    </source>
</evidence>
<dbReference type="Gene3D" id="1.10.10.60">
    <property type="entry name" value="Homeodomain-like"/>
    <property type="match status" value="1"/>
</dbReference>
<dbReference type="Pfam" id="PF12833">
    <property type="entry name" value="HTH_18"/>
    <property type="match status" value="1"/>
</dbReference>
<keyword evidence="6" id="KW-1185">Reference proteome</keyword>
<dbReference type="InterPro" id="IPR018060">
    <property type="entry name" value="HTH_AraC"/>
</dbReference>
<evidence type="ECO:0000256" key="2">
    <source>
        <dbReference type="ARBA" id="ARBA00023125"/>
    </source>
</evidence>
<dbReference type="SUPFAM" id="SSF46689">
    <property type="entry name" value="Homeodomain-like"/>
    <property type="match status" value="1"/>
</dbReference>
<sequence length="292" mass="33342">MKFIDGIDPHSPGRALAMALNDLEKRFGIALTIHDCRGMLNDSAGRPLFPGRNMHMHPYCIAGRFKQENWNRRCHQQCMVEAEAVASGAKRPFRHDCWKGVSELVVPIERDGTLILLIYAGGFRSPGAEIPDCIPPELRTIRSDMPEADDLLFEELARELLLFGQGIRHYLDLSHDRRGVPVGNADRIRRFLEDHAHEPVGLAELARWMNLSRSHACHLVKYHFGKPFHALLLEERLTRACNLLRTTEMPLKAVAAAVGFSNEFYFNRLFARECGRPPGEFRRREKIQAELQ</sequence>
<organism evidence="5 6">
    <name type="scientific">Victivallis vadensis</name>
    <dbReference type="NCBI Taxonomy" id="172901"/>
    <lineage>
        <taxon>Bacteria</taxon>
        <taxon>Pseudomonadati</taxon>
        <taxon>Lentisphaerota</taxon>
        <taxon>Lentisphaeria</taxon>
        <taxon>Victivallales</taxon>
        <taxon>Victivallaceae</taxon>
        <taxon>Victivallis</taxon>
    </lineage>
</organism>
<dbReference type="AlphaFoldDB" id="A0A2U1BBJ4"/>
<dbReference type="Proteomes" id="UP000245959">
    <property type="component" value="Unassembled WGS sequence"/>
</dbReference>
<dbReference type="PROSITE" id="PS01124">
    <property type="entry name" value="HTH_ARAC_FAMILY_2"/>
    <property type="match status" value="1"/>
</dbReference>
<keyword evidence="3" id="KW-0804">Transcription</keyword>
<accession>A0A2U1BBJ4</accession>
<dbReference type="GeneID" id="78293757"/>